<dbReference type="PANTHER" id="PTHR12126">
    <property type="entry name" value="NADH-UBIQUINONE OXIDOREDUCTASE 39 KDA SUBUNIT-RELATED"/>
    <property type="match status" value="1"/>
</dbReference>
<accession>A0A6L6Q7B5</accession>
<reference evidence="3 4" key="1">
    <citation type="submission" date="2019-11" db="EMBL/GenBank/DDBJ databases">
        <title>Type strains purchased from KCTC, JCM and DSMZ.</title>
        <authorList>
            <person name="Lu H."/>
        </authorList>
    </citation>
    <scope>NUCLEOTIDE SEQUENCE [LARGE SCALE GENOMIC DNA]</scope>
    <source>
        <strain evidence="3 4">KCTC 42409</strain>
    </source>
</reference>
<feature type="transmembrane region" description="Helical" evidence="1">
    <location>
        <begin position="367"/>
        <end position="390"/>
    </location>
</feature>
<dbReference type="Pfam" id="PF13781">
    <property type="entry name" value="DoxX_3"/>
    <property type="match status" value="1"/>
</dbReference>
<dbReference type="InterPro" id="IPR051207">
    <property type="entry name" value="ComplexI_NDUFA9_subunit"/>
</dbReference>
<dbReference type="AlphaFoldDB" id="A0A6L6Q7B5"/>
<dbReference type="Proteomes" id="UP000484015">
    <property type="component" value="Unassembled WGS sequence"/>
</dbReference>
<proteinExistence type="predicted"/>
<keyword evidence="1" id="KW-1133">Transmembrane helix</keyword>
<evidence type="ECO:0000259" key="2">
    <source>
        <dbReference type="Pfam" id="PF13460"/>
    </source>
</evidence>
<keyword evidence="1" id="KW-0472">Membrane</keyword>
<sequence>MRILLIGASGFIGRHLLRTLRRAGHDVTGAGRSRAADVEDAWCRLDMAQMHHADAWQPHLAGFDAVIYSLGVFRADDESLYLQLHHTIPAALFDACTEAGIERVIYLSALGSDSEAITPYWRSKGRGEDALRTRQLDYTIVRPSLVYGADGASSQMFLALASLPVVALPAGGKVQPVHVDDLCDAITALLRPEHRHVRTLDAVGPNPMPLSSYLADLRHGMRSGGELMLPAPLGLARAALRLTSLFPYSAVTPDALVMLQHGSTADASAMHALLGRPLRAPATFATPAQRADAVLRWSLPLARLAMTMLWLWTAYVSWFGWPHKDSLAWLAACGIPASLQTPVLACASVLDAAIGIVLLCTARRWLWLLQLLLVGGYTAAMTVCLPEFWLHPFGPLSKNWPILALLLMLWRLHPAKQGK</sequence>
<feature type="transmembrane region" description="Helical" evidence="1">
    <location>
        <begin position="327"/>
        <end position="360"/>
    </location>
</feature>
<feature type="transmembrane region" description="Helical" evidence="1">
    <location>
        <begin position="301"/>
        <end position="321"/>
    </location>
</feature>
<dbReference type="InterPro" id="IPR036291">
    <property type="entry name" value="NAD(P)-bd_dom_sf"/>
</dbReference>
<keyword evidence="4" id="KW-1185">Reference proteome</keyword>
<dbReference type="OrthoDB" id="5292533at2"/>
<keyword evidence="1" id="KW-0812">Transmembrane</keyword>
<evidence type="ECO:0000256" key="1">
    <source>
        <dbReference type="SAM" id="Phobius"/>
    </source>
</evidence>
<dbReference type="RefSeq" id="WP_155441397.1">
    <property type="nucleotide sequence ID" value="NZ_WNLA01000020.1"/>
</dbReference>
<dbReference type="Pfam" id="PF13460">
    <property type="entry name" value="NAD_binding_10"/>
    <property type="match status" value="1"/>
</dbReference>
<dbReference type="Gene3D" id="3.40.50.720">
    <property type="entry name" value="NAD(P)-binding Rossmann-like Domain"/>
    <property type="match status" value="1"/>
</dbReference>
<dbReference type="EMBL" id="WNLA01000020">
    <property type="protein sequence ID" value="MTW05042.1"/>
    <property type="molecule type" value="Genomic_DNA"/>
</dbReference>
<dbReference type="InterPro" id="IPR016040">
    <property type="entry name" value="NAD(P)-bd_dom"/>
</dbReference>
<evidence type="ECO:0000313" key="4">
    <source>
        <dbReference type="Proteomes" id="UP000484015"/>
    </source>
</evidence>
<gene>
    <name evidence="3" type="ORF">GM668_23475</name>
</gene>
<name>A0A6L6Q7B5_9BURK</name>
<dbReference type="SUPFAM" id="SSF51735">
    <property type="entry name" value="NAD(P)-binding Rossmann-fold domains"/>
    <property type="match status" value="1"/>
</dbReference>
<protein>
    <submittedName>
        <fullName evidence="3">NAD(P)H-binding protein</fullName>
    </submittedName>
</protein>
<dbReference type="GO" id="GO:0044877">
    <property type="term" value="F:protein-containing complex binding"/>
    <property type="evidence" value="ECO:0007669"/>
    <property type="project" value="TreeGrafter"/>
</dbReference>
<dbReference type="PANTHER" id="PTHR12126:SF11">
    <property type="entry name" value="NADH DEHYDROGENASE [UBIQUINONE] 1 ALPHA SUBCOMPLEX SUBUNIT 9, MITOCHONDRIAL"/>
    <property type="match status" value="1"/>
</dbReference>
<dbReference type="InterPro" id="IPR025695">
    <property type="entry name" value="DoxX-like"/>
</dbReference>
<organism evidence="3 4">
    <name type="scientific">Pseudoduganella ginsengisoli</name>
    <dbReference type="NCBI Taxonomy" id="1462440"/>
    <lineage>
        <taxon>Bacteria</taxon>
        <taxon>Pseudomonadati</taxon>
        <taxon>Pseudomonadota</taxon>
        <taxon>Betaproteobacteria</taxon>
        <taxon>Burkholderiales</taxon>
        <taxon>Oxalobacteraceae</taxon>
        <taxon>Telluria group</taxon>
        <taxon>Pseudoduganella</taxon>
    </lineage>
</organism>
<feature type="domain" description="NAD(P)-binding" evidence="2">
    <location>
        <begin position="7"/>
        <end position="146"/>
    </location>
</feature>
<comment type="caution">
    <text evidence="3">The sequence shown here is derived from an EMBL/GenBank/DDBJ whole genome shotgun (WGS) entry which is preliminary data.</text>
</comment>
<evidence type="ECO:0000313" key="3">
    <source>
        <dbReference type="EMBL" id="MTW05042.1"/>
    </source>
</evidence>